<feature type="region of interest" description="Disordered" evidence="1">
    <location>
        <begin position="245"/>
        <end position="375"/>
    </location>
</feature>
<dbReference type="Pfam" id="PF02338">
    <property type="entry name" value="OTU"/>
    <property type="match status" value="1"/>
</dbReference>
<dbReference type="Proteomes" id="UP001221413">
    <property type="component" value="Unassembled WGS sequence"/>
</dbReference>
<accession>A0AAD6NHR5</accession>
<organism evidence="3 4">
    <name type="scientific">Drechslerella dactyloides</name>
    <name type="common">Nematode-trapping fungus</name>
    <name type="synonym">Arthrobotrys dactyloides</name>
    <dbReference type="NCBI Taxonomy" id="74499"/>
    <lineage>
        <taxon>Eukaryota</taxon>
        <taxon>Fungi</taxon>
        <taxon>Dikarya</taxon>
        <taxon>Ascomycota</taxon>
        <taxon>Pezizomycotina</taxon>
        <taxon>Orbiliomycetes</taxon>
        <taxon>Orbiliales</taxon>
        <taxon>Orbiliaceae</taxon>
        <taxon>Drechslerella</taxon>
    </lineage>
</organism>
<feature type="compositionally biased region" description="Basic and acidic residues" evidence="1">
    <location>
        <begin position="325"/>
        <end position="343"/>
    </location>
</feature>
<comment type="caution">
    <text evidence="3">The sequence shown here is derived from an EMBL/GenBank/DDBJ whole genome shotgun (WGS) entry which is preliminary data.</text>
</comment>
<evidence type="ECO:0000313" key="3">
    <source>
        <dbReference type="EMBL" id="KAJ6258760.1"/>
    </source>
</evidence>
<keyword evidence="4" id="KW-1185">Reference proteome</keyword>
<dbReference type="Gene3D" id="3.90.70.80">
    <property type="match status" value="1"/>
</dbReference>
<sequence length="375" mass="40838">MSDEFPLLAGLGLYASDIIGDGDCLFRSLSDQLYGHQSKAHEIRSRTTSYMRTHASYFKLFLSVAPTRRKKNAANTAAPSEDAVDRAFADHVNRMEKAGVYGDNLEIVAFARCYGVNVKIYQREFAYQISCDGDEDVPPSAANDGSGGEPQLLHIAYHSWEHYSSVRNVDGPHTGHPVVSPRTPTEDDKRRQKEVLGRDVAIMPWMEKVVAASLPNAVPAEKVREMLVKCKADVGMAVSRLLDELSEDEEEGKGEDPAAADESEKVDDGTVGGATKAGEEAPAVKGKGKAKAKDKATAKAFGKTDRPAQQASDDKHASKQPSTRPKRETARERKDRQQREKMERKKTKTSGGKGKTASADQPAAAVSEGIKTLHV</sequence>
<dbReference type="PANTHER" id="PTHR12419">
    <property type="entry name" value="OTU DOMAIN CONTAINING PROTEIN"/>
    <property type="match status" value="1"/>
</dbReference>
<feature type="region of interest" description="Disordered" evidence="1">
    <location>
        <begin position="169"/>
        <end position="192"/>
    </location>
</feature>
<evidence type="ECO:0000259" key="2">
    <source>
        <dbReference type="PROSITE" id="PS50802"/>
    </source>
</evidence>
<feature type="domain" description="OTU" evidence="2">
    <location>
        <begin position="13"/>
        <end position="169"/>
    </location>
</feature>
<dbReference type="CDD" id="cd22756">
    <property type="entry name" value="OTU_OTUD3-like"/>
    <property type="match status" value="1"/>
</dbReference>
<feature type="compositionally biased region" description="Acidic residues" evidence="1">
    <location>
        <begin position="245"/>
        <end position="261"/>
    </location>
</feature>
<proteinExistence type="predicted"/>
<dbReference type="GO" id="GO:0016579">
    <property type="term" value="P:protein deubiquitination"/>
    <property type="evidence" value="ECO:0007669"/>
    <property type="project" value="TreeGrafter"/>
</dbReference>
<dbReference type="SUPFAM" id="SSF54001">
    <property type="entry name" value="Cysteine proteinases"/>
    <property type="match status" value="1"/>
</dbReference>
<name>A0AAD6NHR5_DREDA</name>
<dbReference type="InterPro" id="IPR050704">
    <property type="entry name" value="Peptidase_C85-like"/>
</dbReference>
<feature type="compositionally biased region" description="Basic and acidic residues" evidence="1">
    <location>
        <begin position="291"/>
        <end position="317"/>
    </location>
</feature>
<gene>
    <name evidence="3" type="ORF">Dda_6813</name>
</gene>
<dbReference type="AlphaFoldDB" id="A0AAD6NHR5"/>
<dbReference type="PROSITE" id="PS50802">
    <property type="entry name" value="OTU"/>
    <property type="match status" value="1"/>
</dbReference>
<evidence type="ECO:0000313" key="4">
    <source>
        <dbReference type="Proteomes" id="UP001221413"/>
    </source>
</evidence>
<dbReference type="PANTHER" id="PTHR12419:SF7">
    <property type="entry name" value="OTU DOMAIN-CONTAINING PROTEIN 3"/>
    <property type="match status" value="1"/>
</dbReference>
<reference evidence="3" key="1">
    <citation type="submission" date="2023-01" db="EMBL/GenBank/DDBJ databases">
        <title>The chitinases involved in constricting ring structure development in the nematode-trapping fungus Drechslerella dactyloides.</title>
        <authorList>
            <person name="Wang R."/>
            <person name="Zhang L."/>
            <person name="Tang P."/>
            <person name="Li S."/>
            <person name="Liang L."/>
        </authorList>
    </citation>
    <scope>NUCLEOTIDE SEQUENCE</scope>
    <source>
        <strain evidence="3">YMF1.00031</strain>
    </source>
</reference>
<protein>
    <recommendedName>
        <fullName evidence="2">OTU domain-containing protein</fullName>
    </recommendedName>
</protein>
<dbReference type="GO" id="GO:0004843">
    <property type="term" value="F:cysteine-type deubiquitinase activity"/>
    <property type="evidence" value="ECO:0007669"/>
    <property type="project" value="TreeGrafter"/>
</dbReference>
<dbReference type="InterPro" id="IPR003323">
    <property type="entry name" value="OTU_dom"/>
</dbReference>
<evidence type="ECO:0000256" key="1">
    <source>
        <dbReference type="SAM" id="MobiDB-lite"/>
    </source>
</evidence>
<dbReference type="InterPro" id="IPR038765">
    <property type="entry name" value="Papain-like_cys_pep_sf"/>
</dbReference>
<dbReference type="EMBL" id="JAQGDS010000008">
    <property type="protein sequence ID" value="KAJ6258760.1"/>
    <property type="molecule type" value="Genomic_DNA"/>
</dbReference>